<dbReference type="EC" id="7.6.2.1" evidence="16"/>
<dbReference type="InterPro" id="IPR044492">
    <property type="entry name" value="P_typ_ATPase_HD_dom"/>
</dbReference>
<evidence type="ECO:0000256" key="10">
    <source>
        <dbReference type="ARBA" id="ARBA00022989"/>
    </source>
</evidence>
<dbReference type="GO" id="GO:0000287">
    <property type="term" value="F:magnesium ion binding"/>
    <property type="evidence" value="ECO:0007669"/>
    <property type="project" value="UniProtKB-UniRule"/>
</dbReference>
<evidence type="ECO:0000256" key="1">
    <source>
        <dbReference type="ARBA" id="ARBA00004141"/>
    </source>
</evidence>
<feature type="binding site" evidence="14">
    <location>
        <position position="912"/>
    </location>
    <ligand>
        <name>ATP</name>
        <dbReference type="ChEBI" id="CHEBI:30616"/>
    </ligand>
</feature>
<keyword evidence="9 16" id="KW-1278">Translocase</keyword>
<dbReference type="FunFam" id="2.70.150.10:FF:000054">
    <property type="entry name" value="Phospholipid-transporting ATPase"/>
    <property type="match status" value="1"/>
</dbReference>
<feature type="binding site" evidence="15">
    <location>
        <position position="468"/>
    </location>
    <ligand>
        <name>Mg(2+)</name>
        <dbReference type="ChEBI" id="CHEBI:18420"/>
    </ligand>
</feature>
<feature type="binding site" evidence="14">
    <location>
        <position position="467"/>
    </location>
    <ligand>
        <name>ATP</name>
        <dbReference type="ChEBI" id="CHEBI:30616"/>
    </ligand>
</feature>
<comment type="catalytic activity">
    <reaction evidence="12 16">
        <text>ATP + H2O + phospholipidSide 1 = ADP + phosphate + phospholipidSide 2.</text>
        <dbReference type="EC" id="7.6.2.1"/>
    </reaction>
</comment>
<dbReference type="SUPFAM" id="SSF81665">
    <property type="entry name" value="Calcium ATPase, transmembrane domain M"/>
    <property type="match status" value="1"/>
</dbReference>
<dbReference type="PANTHER" id="PTHR24092:SF91">
    <property type="entry name" value="PHOSPHOLIPID-TRANSPORTING ATPASE 1"/>
    <property type="match status" value="1"/>
</dbReference>
<dbReference type="PROSITE" id="PS00154">
    <property type="entry name" value="ATPASE_E1_E2"/>
    <property type="match status" value="1"/>
</dbReference>
<dbReference type="GO" id="GO:0016887">
    <property type="term" value="F:ATP hydrolysis activity"/>
    <property type="evidence" value="ECO:0007669"/>
    <property type="project" value="InterPro"/>
</dbReference>
<feature type="binding site" evidence="14">
    <location>
        <position position="640"/>
    </location>
    <ligand>
        <name>ATP</name>
        <dbReference type="ChEBI" id="CHEBI:30616"/>
    </ligand>
</feature>
<evidence type="ECO:0000256" key="6">
    <source>
        <dbReference type="ARBA" id="ARBA00022741"/>
    </source>
</evidence>
<dbReference type="FunFam" id="3.40.50.1000:FF:000221">
    <property type="entry name" value="Phospholipid-transporting ATPase"/>
    <property type="match status" value="1"/>
</dbReference>
<dbReference type="SUPFAM" id="SSF81653">
    <property type="entry name" value="Calcium ATPase, transduction domain A"/>
    <property type="match status" value="1"/>
</dbReference>
<accession>A0AAP0LYZ7</accession>
<feature type="active site" description="4-aspartylphosphate intermediate" evidence="13">
    <location>
        <position position="466"/>
    </location>
</feature>
<feature type="binding site" evidence="15">
    <location>
        <position position="466"/>
    </location>
    <ligand>
        <name>Mg(2+)</name>
        <dbReference type="ChEBI" id="CHEBI:18420"/>
    </ligand>
</feature>
<evidence type="ECO:0000256" key="16">
    <source>
        <dbReference type="RuleBase" id="RU362033"/>
    </source>
</evidence>
<dbReference type="InterPro" id="IPR023299">
    <property type="entry name" value="ATPase_P-typ_cyto_dom_N"/>
</dbReference>
<dbReference type="InterPro" id="IPR036412">
    <property type="entry name" value="HAD-like_sf"/>
</dbReference>
<dbReference type="Gene3D" id="3.40.1110.10">
    <property type="entry name" value="Calcium-transporting ATPase, cytoplasmic domain N"/>
    <property type="match status" value="1"/>
</dbReference>
<dbReference type="Pfam" id="PF16209">
    <property type="entry name" value="PhoLip_ATPase_N"/>
    <property type="match status" value="1"/>
</dbReference>
<dbReference type="InterPro" id="IPR006539">
    <property type="entry name" value="P-type_ATPase_IV"/>
</dbReference>
<keyword evidence="4 16" id="KW-0812">Transmembrane</keyword>
<evidence type="ECO:0000256" key="7">
    <source>
        <dbReference type="ARBA" id="ARBA00022840"/>
    </source>
</evidence>
<dbReference type="InterPro" id="IPR032630">
    <property type="entry name" value="P_typ_ATPase_c"/>
</dbReference>
<comment type="cofactor">
    <cofactor evidence="15">
        <name>Mg(2+)</name>
        <dbReference type="ChEBI" id="CHEBI:18420"/>
    </cofactor>
</comment>
<feature type="transmembrane region" description="Helical" evidence="16">
    <location>
        <begin position="1145"/>
        <end position="1164"/>
    </location>
</feature>
<dbReference type="InterPro" id="IPR001757">
    <property type="entry name" value="P_typ_ATPase"/>
</dbReference>
<comment type="subcellular location">
    <subcellularLocation>
        <location evidence="2">Endomembrane system</location>
    </subcellularLocation>
    <subcellularLocation>
        <location evidence="1 16">Membrane</location>
        <topology evidence="1 16">Multi-pass membrane protein</topology>
    </subcellularLocation>
</comment>
<feature type="binding site" evidence="14">
    <location>
        <position position="663"/>
    </location>
    <ligand>
        <name>ATP</name>
        <dbReference type="ChEBI" id="CHEBI:30616"/>
    </ligand>
</feature>
<keyword evidence="22" id="KW-1185">Reference proteome</keyword>
<protein>
    <recommendedName>
        <fullName evidence="16">Phospholipid-transporting ATPase</fullName>
        <ecNumber evidence="16">7.6.2.1</ecNumber>
    </recommendedName>
</protein>
<dbReference type="Gene3D" id="2.70.150.10">
    <property type="entry name" value="Calcium-transporting ATPase, cytoplasmic transduction domain A"/>
    <property type="match status" value="1"/>
</dbReference>
<feature type="transmembrane region" description="Helical" evidence="16">
    <location>
        <begin position="1077"/>
        <end position="1098"/>
    </location>
</feature>
<feature type="binding site" evidence="14">
    <location>
        <position position="882"/>
    </location>
    <ligand>
        <name>ATP</name>
        <dbReference type="ChEBI" id="CHEBI:30616"/>
    </ligand>
</feature>
<feature type="transmembrane region" description="Helical" evidence="16">
    <location>
        <begin position="144"/>
        <end position="162"/>
    </location>
</feature>
<dbReference type="SUPFAM" id="SSF81660">
    <property type="entry name" value="Metal cation-transporting ATPase, ATP-binding domain N"/>
    <property type="match status" value="1"/>
</dbReference>
<sequence>MDLNNSTESTVPHFEINTSSSSRRSISSSQSRASRGNSIREVTLGDLGSKPVRYGSRGGDSEGLSMSQKEINEEDARFVYINDPVKSNEKFEFAGNSIRTGKYSILTFIPRNLFEQFHRVAYIYFLVIAVLNQLPQLAVFGRGVSILPLAFVLSVTAIKDAYEDYRRHRSDRIENNRLANVLVNNQFQEKKWKDIRVGEIIKIKTNETIPCDMVLLSTSDPTGVAYLQTINLDGESNLKTRYAKQETLLKVPEKETISGLIKCEKPNRNIYGFHANMEVDGKRLSLGPSNILLRGCELKNTSWALGVAVYAGQETKVMLNSSGAPSKRSWLEMHMNSEIIKLSFFLVALCTVVSICAAVWLKRHNDELDYMPYYRRKDFSEEGEPDNYKYYGWGLEILFTFLMSVIVFQVMIPISLYISMELVRLGQAYFMIQDSHMYDEASSSRFQCRALNINEDLGQIKYVFSDKTGTLTENKMEFRCASIWGIDYSGGNARSHSEEVGYSVQVDGKVLRPKLTVNVDPHLLQLSRSGKNTEEGKHVYDFFLALAACNTIVPLVVDTSDPNVKLVDYQGESPDEQALVYAAAAYGFMLIERTSGHIVIDIQGQRQSINVICLSTSEDGSKNHYCSFKSRFNVLGLHEFDSDRKRMSVILGLPDKTVTLFVKGADTSMFSVMAKALNMNVIRGTESHLHAYSSLGLRTLVVGMRELSASEFEQWQSSFEAASNALFGRAALLRKVASSVENNLCILGASGIEDKLQQGVPEAIESLRAAGIKVWVLTGDKQETAISIGYSSKLLTSKMTQVIINSNSKESCRKSLEDAIAMSKKLKTVPGVSHNSERSSGAGVAQLALIIDGTSLVYILDSELDEQLFQLAGNCSVVLCCRVAPLQKAGIVALVKTRTSDMTLAIGDGANDVSMIQMADVGVGISGQEGRQAVMSSDFAMGQFRFLVTLLLVHGHWNYQRMGYMILYNFYRNAVLVFVLFWYVLFTAFTLTTAINEWSSVLYSVIYTSLPTIVVAILDKDLSRRTLLQNPQLYGAGHRQECYNTKLFWLTMADTLWQSVVIFFIPFGAYWDSTIDVSSIGDLWTLAVVILVNIHLAMDVIRWTWITHAVIWGSIIATLICVMIIDAVPSLPGYWAFFEVAKTRLFWFCLMIILVAALIPRFLVKFLYQYYYPCDVQIAREAEKVGNLRERGAGEIEMNPVLDPPQR</sequence>
<dbReference type="AlphaFoldDB" id="A0AAP0LYZ7"/>
<evidence type="ECO:0000256" key="15">
    <source>
        <dbReference type="PIRSR" id="PIRSR606539-3"/>
    </source>
</evidence>
<feature type="binding site" evidence="14">
    <location>
        <position position="468"/>
    </location>
    <ligand>
        <name>ATP</name>
        <dbReference type="ChEBI" id="CHEBI:30616"/>
    </ligand>
</feature>
<feature type="binding site" evidence="14">
    <location>
        <position position="466"/>
    </location>
    <ligand>
        <name>ATP</name>
        <dbReference type="ChEBI" id="CHEBI:30616"/>
    </ligand>
</feature>
<feature type="domain" description="P-type ATPase A" evidence="18">
    <location>
        <begin position="178"/>
        <end position="238"/>
    </location>
</feature>
<dbReference type="SUPFAM" id="SSF56784">
    <property type="entry name" value="HAD-like"/>
    <property type="match status" value="1"/>
</dbReference>
<feature type="binding site" evidence="14">
    <location>
        <position position="888"/>
    </location>
    <ligand>
        <name>ATP</name>
        <dbReference type="ChEBI" id="CHEBI:30616"/>
    </ligand>
</feature>
<dbReference type="InterPro" id="IPR023298">
    <property type="entry name" value="ATPase_P-typ_TM_dom_sf"/>
</dbReference>
<dbReference type="Pfam" id="PF13246">
    <property type="entry name" value="Cation_ATPase"/>
    <property type="match status" value="1"/>
</dbReference>
<dbReference type="InterPro" id="IPR059000">
    <property type="entry name" value="ATPase_P-type_domA"/>
</dbReference>
<evidence type="ECO:0000256" key="17">
    <source>
        <dbReference type="SAM" id="MobiDB-lite"/>
    </source>
</evidence>
<dbReference type="InterPro" id="IPR018303">
    <property type="entry name" value="ATPase_P-typ_P_site"/>
</dbReference>
<dbReference type="GO" id="GO:0005524">
    <property type="term" value="F:ATP binding"/>
    <property type="evidence" value="ECO:0007669"/>
    <property type="project" value="UniProtKB-UniRule"/>
</dbReference>
<gene>
    <name evidence="21" type="ORF">WN944_018936</name>
</gene>
<dbReference type="Proteomes" id="UP001428341">
    <property type="component" value="Unassembled WGS sequence"/>
</dbReference>
<evidence type="ECO:0000256" key="13">
    <source>
        <dbReference type="PIRSR" id="PIRSR606539-1"/>
    </source>
</evidence>
<evidence type="ECO:0000259" key="19">
    <source>
        <dbReference type="Pfam" id="PF16209"/>
    </source>
</evidence>
<feature type="binding site" evidence="14">
    <location>
        <position position="779"/>
    </location>
    <ligand>
        <name>ATP</name>
        <dbReference type="ChEBI" id="CHEBI:30616"/>
    </ligand>
</feature>
<dbReference type="Gene3D" id="3.40.50.1000">
    <property type="entry name" value="HAD superfamily/HAD-like"/>
    <property type="match status" value="1"/>
</dbReference>
<dbReference type="PRINTS" id="PR00119">
    <property type="entry name" value="CATATPASE"/>
</dbReference>
<keyword evidence="8 15" id="KW-0460">Magnesium</keyword>
<dbReference type="EMBL" id="JBCGBO010000007">
    <property type="protein sequence ID" value="KAK9187539.1"/>
    <property type="molecule type" value="Genomic_DNA"/>
</dbReference>
<feature type="binding site" evidence="15">
    <location>
        <position position="908"/>
    </location>
    <ligand>
        <name>Mg(2+)</name>
        <dbReference type="ChEBI" id="CHEBI:18420"/>
    </ligand>
</feature>
<feature type="compositionally biased region" description="Polar residues" evidence="17">
    <location>
        <begin position="1"/>
        <end position="10"/>
    </location>
</feature>
<feature type="region of interest" description="Disordered" evidence="17">
    <location>
        <begin position="1"/>
        <end position="66"/>
    </location>
</feature>
<dbReference type="SFLD" id="SFLDS00003">
    <property type="entry name" value="Haloacid_Dehalogenase"/>
    <property type="match status" value="1"/>
</dbReference>
<dbReference type="GO" id="GO:0045332">
    <property type="term" value="P:phospholipid translocation"/>
    <property type="evidence" value="ECO:0007669"/>
    <property type="project" value="TreeGrafter"/>
</dbReference>
<feature type="compositionally biased region" description="Low complexity" evidence="17">
    <location>
        <begin position="19"/>
        <end position="37"/>
    </location>
</feature>
<evidence type="ECO:0000313" key="21">
    <source>
        <dbReference type="EMBL" id="KAK9187539.1"/>
    </source>
</evidence>
<feature type="domain" description="P-type ATPase C-terminal" evidence="20">
    <location>
        <begin position="934"/>
        <end position="1173"/>
    </location>
</feature>
<evidence type="ECO:0000259" key="20">
    <source>
        <dbReference type="Pfam" id="PF16212"/>
    </source>
</evidence>
<feature type="binding site" evidence="15">
    <location>
        <position position="912"/>
    </location>
    <ligand>
        <name>Mg(2+)</name>
        <dbReference type="ChEBI" id="CHEBI:18420"/>
    </ligand>
</feature>
<feature type="binding site" evidence="14">
    <location>
        <position position="780"/>
    </location>
    <ligand>
        <name>ATP</name>
        <dbReference type="ChEBI" id="CHEBI:30616"/>
    </ligand>
</feature>
<dbReference type="SFLD" id="SFLDF00027">
    <property type="entry name" value="p-type_atpase"/>
    <property type="match status" value="1"/>
</dbReference>
<dbReference type="InterPro" id="IPR008250">
    <property type="entry name" value="ATPase_P-typ_transduc_dom_A_sf"/>
</dbReference>
<feature type="transmembrane region" description="Helical" evidence="16">
    <location>
        <begin position="1001"/>
        <end position="1018"/>
    </location>
</feature>
<dbReference type="Pfam" id="PF00122">
    <property type="entry name" value="E1-E2_ATPase"/>
    <property type="match status" value="1"/>
</dbReference>
<feature type="binding site" evidence="14">
    <location>
        <position position="698"/>
    </location>
    <ligand>
        <name>ATP</name>
        <dbReference type="ChEBI" id="CHEBI:30616"/>
    </ligand>
</feature>
<keyword evidence="5 15" id="KW-0479">Metal-binding</keyword>
<feature type="transmembrane region" description="Helical" evidence="16">
    <location>
        <begin position="970"/>
        <end position="995"/>
    </location>
</feature>
<feature type="transmembrane region" description="Helical" evidence="16">
    <location>
        <begin position="342"/>
        <end position="361"/>
    </location>
</feature>
<dbReference type="NCBIfam" id="TIGR01494">
    <property type="entry name" value="ATPase_P-type"/>
    <property type="match status" value="1"/>
</dbReference>
<comment type="similarity">
    <text evidence="3 16">Belongs to the cation transport ATPase (P-type) (TC 3.A.3) family. Type IV subfamily.</text>
</comment>
<evidence type="ECO:0000256" key="3">
    <source>
        <dbReference type="ARBA" id="ARBA00008109"/>
    </source>
</evidence>
<dbReference type="Pfam" id="PF16212">
    <property type="entry name" value="PhoLip_ATPase_C"/>
    <property type="match status" value="1"/>
</dbReference>
<feature type="binding site" evidence="14">
    <location>
        <position position="911"/>
    </location>
    <ligand>
        <name>ATP</name>
        <dbReference type="ChEBI" id="CHEBI:30616"/>
    </ligand>
</feature>
<feature type="domain" description="P-type ATPase N-terminal" evidence="19">
    <location>
        <begin position="79"/>
        <end position="145"/>
    </location>
</feature>
<keyword evidence="7 14" id="KW-0067">ATP-binding</keyword>
<evidence type="ECO:0000256" key="14">
    <source>
        <dbReference type="PIRSR" id="PIRSR606539-2"/>
    </source>
</evidence>
<dbReference type="GO" id="GO:0005886">
    <property type="term" value="C:plasma membrane"/>
    <property type="evidence" value="ECO:0007669"/>
    <property type="project" value="TreeGrafter"/>
</dbReference>
<dbReference type="PANTHER" id="PTHR24092">
    <property type="entry name" value="PROBABLE PHOSPHOLIPID-TRANSPORTING ATPASE"/>
    <property type="match status" value="1"/>
</dbReference>
<proteinExistence type="inferred from homology"/>
<evidence type="ECO:0000256" key="5">
    <source>
        <dbReference type="ARBA" id="ARBA00022723"/>
    </source>
</evidence>
<dbReference type="GO" id="GO:0140326">
    <property type="term" value="F:ATPase-coupled intramembrane lipid transporter activity"/>
    <property type="evidence" value="ECO:0007669"/>
    <property type="project" value="UniProtKB-EC"/>
</dbReference>
<feature type="transmembrane region" description="Helical" evidence="16">
    <location>
        <begin position="1047"/>
        <end position="1071"/>
    </location>
</feature>
<feature type="transmembrane region" description="Helical" evidence="16">
    <location>
        <begin position="397"/>
        <end position="418"/>
    </location>
</feature>
<keyword evidence="10 16" id="KW-1133">Transmembrane helix</keyword>
<dbReference type="NCBIfam" id="TIGR01652">
    <property type="entry name" value="ATPase-Plipid"/>
    <property type="match status" value="1"/>
</dbReference>
<dbReference type="SFLD" id="SFLDG00002">
    <property type="entry name" value="C1.7:_P-type_atpase_like"/>
    <property type="match status" value="1"/>
</dbReference>
<evidence type="ECO:0000256" key="4">
    <source>
        <dbReference type="ARBA" id="ARBA00022692"/>
    </source>
</evidence>
<evidence type="ECO:0000313" key="22">
    <source>
        <dbReference type="Proteomes" id="UP001428341"/>
    </source>
</evidence>
<feature type="binding site" evidence="14">
    <location>
        <position position="778"/>
    </location>
    <ligand>
        <name>ATP</name>
        <dbReference type="ChEBI" id="CHEBI:30616"/>
    </ligand>
</feature>
<name>A0AAP0LYZ7_9ROSI</name>
<evidence type="ECO:0000259" key="18">
    <source>
        <dbReference type="Pfam" id="PF00122"/>
    </source>
</evidence>
<feature type="transmembrane region" description="Helical" evidence="16">
    <location>
        <begin position="1105"/>
        <end position="1125"/>
    </location>
</feature>
<dbReference type="CDD" id="cd02073">
    <property type="entry name" value="P-type_ATPase_APLT_Dnf-like"/>
    <property type="match status" value="1"/>
</dbReference>
<comment type="caution">
    <text evidence="21">The sequence shown here is derived from an EMBL/GenBank/DDBJ whole genome shotgun (WGS) entry which is preliminary data.</text>
</comment>
<dbReference type="InterPro" id="IPR032631">
    <property type="entry name" value="P-type_ATPase_N"/>
</dbReference>
<feature type="transmembrane region" description="Helical" evidence="16">
    <location>
        <begin position="120"/>
        <end position="138"/>
    </location>
</feature>
<keyword evidence="6 14" id="KW-0547">Nucleotide-binding</keyword>
<dbReference type="InterPro" id="IPR023214">
    <property type="entry name" value="HAD_sf"/>
</dbReference>
<evidence type="ECO:0000256" key="12">
    <source>
        <dbReference type="ARBA" id="ARBA00034036"/>
    </source>
</evidence>
<evidence type="ECO:0000256" key="11">
    <source>
        <dbReference type="ARBA" id="ARBA00023136"/>
    </source>
</evidence>
<feature type="binding site" evidence="14">
    <location>
        <position position="576"/>
    </location>
    <ligand>
        <name>ATP</name>
        <dbReference type="ChEBI" id="CHEBI:30616"/>
    </ligand>
</feature>
<evidence type="ECO:0000256" key="9">
    <source>
        <dbReference type="ARBA" id="ARBA00022967"/>
    </source>
</evidence>
<organism evidence="21 22">
    <name type="scientific">Citrus x changshan-huyou</name>
    <dbReference type="NCBI Taxonomy" id="2935761"/>
    <lineage>
        <taxon>Eukaryota</taxon>
        <taxon>Viridiplantae</taxon>
        <taxon>Streptophyta</taxon>
        <taxon>Embryophyta</taxon>
        <taxon>Tracheophyta</taxon>
        <taxon>Spermatophyta</taxon>
        <taxon>Magnoliopsida</taxon>
        <taxon>eudicotyledons</taxon>
        <taxon>Gunneridae</taxon>
        <taxon>Pentapetalae</taxon>
        <taxon>rosids</taxon>
        <taxon>malvids</taxon>
        <taxon>Sapindales</taxon>
        <taxon>Rutaceae</taxon>
        <taxon>Aurantioideae</taxon>
        <taxon>Citrus</taxon>
    </lineage>
</organism>
<reference evidence="21 22" key="1">
    <citation type="submission" date="2024-05" db="EMBL/GenBank/DDBJ databases">
        <title>Haplotype-resolved chromosome-level genome assembly of Huyou (Citrus changshanensis).</title>
        <authorList>
            <person name="Miao C."/>
            <person name="Chen W."/>
            <person name="Wu Y."/>
            <person name="Wang L."/>
            <person name="Zhao S."/>
            <person name="Grierson D."/>
            <person name="Xu C."/>
            <person name="Chen K."/>
        </authorList>
    </citation>
    <scope>NUCLEOTIDE SEQUENCE [LARGE SCALE GENOMIC DNA]</scope>
    <source>
        <strain evidence="21">01-14</strain>
        <tissue evidence="21">Leaf</tissue>
    </source>
</reference>
<evidence type="ECO:0000256" key="2">
    <source>
        <dbReference type="ARBA" id="ARBA00004308"/>
    </source>
</evidence>
<evidence type="ECO:0000256" key="8">
    <source>
        <dbReference type="ARBA" id="ARBA00022842"/>
    </source>
</evidence>
<keyword evidence="11 16" id="KW-0472">Membrane</keyword>